<dbReference type="PANTHER" id="PTHR43046:SF14">
    <property type="entry name" value="MUTT_NUDIX FAMILY PROTEIN"/>
    <property type="match status" value="1"/>
</dbReference>
<protein>
    <recommendedName>
        <fullName evidence="5">Nudix hydrolase domain-containing protein</fullName>
    </recommendedName>
</protein>
<comment type="cofactor">
    <cofactor evidence="1">
        <name>Mg(2+)</name>
        <dbReference type="ChEBI" id="CHEBI:18420"/>
    </cofactor>
</comment>
<evidence type="ECO:0000256" key="3">
    <source>
        <dbReference type="ARBA" id="ARBA00022801"/>
    </source>
</evidence>
<dbReference type="Pfam" id="PF00293">
    <property type="entry name" value="NUDIX"/>
    <property type="match status" value="1"/>
</dbReference>
<dbReference type="PROSITE" id="PS00893">
    <property type="entry name" value="NUDIX_BOX"/>
    <property type="match status" value="1"/>
</dbReference>
<dbReference type="RefSeq" id="WP_344436757.1">
    <property type="nucleotide sequence ID" value="NZ_BAAASL010000015.1"/>
</dbReference>
<sequence>MTDQETRQRFGAGAWGVVRQVDGRVLLLLHRRAGVWTLPGGRVEAGETLKEAAVRELREETGLRGTAGRLLVVRQARAGTWFGPLQRPRDSHHFVFAMHVRREQFDHIELQESEVLDYRWWAPGQAVAEIGDGPSSLLTAAVDVLSGRIEGCAYLEDDELK</sequence>
<keyword evidence="3 4" id="KW-0378">Hydrolase</keyword>
<dbReference type="InterPro" id="IPR020084">
    <property type="entry name" value="NUDIX_hydrolase_CS"/>
</dbReference>
<evidence type="ECO:0000256" key="1">
    <source>
        <dbReference type="ARBA" id="ARBA00001946"/>
    </source>
</evidence>
<dbReference type="Proteomes" id="UP001500886">
    <property type="component" value="Unassembled WGS sequence"/>
</dbReference>
<dbReference type="EMBL" id="BAAASL010000015">
    <property type="protein sequence ID" value="GAA2720249.1"/>
    <property type="molecule type" value="Genomic_DNA"/>
</dbReference>
<dbReference type="SUPFAM" id="SSF55811">
    <property type="entry name" value="Nudix"/>
    <property type="match status" value="1"/>
</dbReference>
<dbReference type="PANTHER" id="PTHR43046">
    <property type="entry name" value="GDP-MANNOSE MANNOSYL HYDROLASE"/>
    <property type="match status" value="1"/>
</dbReference>
<dbReference type="PROSITE" id="PS51462">
    <property type="entry name" value="NUDIX"/>
    <property type="match status" value="1"/>
</dbReference>
<comment type="similarity">
    <text evidence="2 4">Belongs to the Nudix hydrolase family.</text>
</comment>
<feature type="domain" description="Nudix hydrolase" evidence="5">
    <location>
        <begin position="7"/>
        <end position="143"/>
    </location>
</feature>
<keyword evidence="7" id="KW-1185">Reference proteome</keyword>
<comment type="caution">
    <text evidence="6">The sequence shown here is derived from an EMBL/GenBank/DDBJ whole genome shotgun (WGS) entry which is preliminary data.</text>
</comment>
<evidence type="ECO:0000313" key="7">
    <source>
        <dbReference type="Proteomes" id="UP001500886"/>
    </source>
</evidence>
<dbReference type="InterPro" id="IPR020476">
    <property type="entry name" value="Nudix_hydrolase"/>
</dbReference>
<evidence type="ECO:0000256" key="4">
    <source>
        <dbReference type="RuleBase" id="RU003476"/>
    </source>
</evidence>
<name>A0ABP6GEL7_9ACTN</name>
<gene>
    <name evidence="6" type="ORF">GCM10010315_40160</name>
</gene>
<reference evidence="7" key="1">
    <citation type="journal article" date="2019" name="Int. J. Syst. Evol. Microbiol.">
        <title>The Global Catalogue of Microorganisms (GCM) 10K type strain sequencing project: providing services to taxonomists for standard genome sequencing and annotation.</title>
        <authorList>
            <consortium name="The Broad Institute Genomics Platform"/>
            <consortium name="The Broad Institute Genome Sequencing Center for Infectious Disease"/>
            <person name="Wu L."/>
            <person name="Ma J."/>
        </authorList>
    </citation>
    <scope>NUCLEOTIDE SEQUENCE [LARGE SCALE GENOMIC DNA]</scope>
    <source>
        <strain evidence="7">JCM 4542</strain>
    </source>
</reference>
<proteinExistence type="inferred from homology"/>
<dbReference type="InterPro" id="IPR015797">
    <property type="entry name" value="NUDIX_hydrolase-like_dom_sf"/>
</dbReference>
<dbReference type="PRINTS" id="PR00502">
    <property type="entry name" value="NUDIXFAMILY"/>
</dbReference>
<evidence type="ECO:0000256" key="2">
    <source>
        <dbReference type="ARBA" id="ARBA00005582"/>
    </source>
</evidence>
<organism evidence="6 7">
    <name type="scientific">Streptomyces luteosporeus</name>
    <dbReference type="NCBI Taxonomy" id="173856"/>
    <lineage>
        <taxon>Bacteria</taxon>
        <taxon>Bacillati</taxon>
        <taxon>Actinomycetota</taxon>
        <taxon>Actinomycetes</taxon>
        <taxon>Kitasatosporales</taxon>
        <taxon>Streptomycetaceae</taxon>
        <taxon>Streptomyces</taxon>
    </lineage>
</organism>
<dbReference type="InterPro" id="IPR000086">
    <property type="entry name" value="NUDIX_hydrolase_dom"/>
</dbReference>
<accession>A0ABP6GEL7</accession>
<evidence type="ECO:0000259" key="5">
    <source>
        <dbReference type="PROSITE" id="PS51462"/>
    </source>
</evidence>
<evidence type="ECO:0000313" key="6">
    <source>
        <dbReference type="EMBL" id="GAA2720249.1"/>
    </source>
</evidence>
<dbReference type="Gene3D" id="3.90.79.10">
    <property type="entry name" value="Nucleoside Triphosphate Pyrophosphohydrolase"/>
    <property type="match status" value="1"/>
</dbReference>